<feature type="compositionally biased region" description="Low complexity" evidence="5">
    <location>
        <begin position="1759"/>
        <end position="1770"/>
    </location>
</feature>
<feature type="domain" description="THO complex subunitTHOC2 N-terminal" evidence="7">
    <location>
        <begin position="914"/>
        <end position="989"/>
    </location>
</feature>
<comment type="caution">
    <text evidence="9">The sequence shown here is derived from an EMBL/GenBank/DDBJ whole genome shotgun (WGS) entry which is preliminary data.</text>
</comment>
<dbReference type="InterPro" id="IPR021418">
    <property type="entry name" value="THO_THOC2_C"/>
</dbReference>
<feature type="compositionally biased region" description="Basic and acidic residues" evidence="5">
    <location>
        <begin position="2093"/>
        <end position="2103"/>
    </location>
</feature>
<dbReference type="GO" id="GO:0006406">
    <property type="term" value="P:mRNA export from nucleus"/>
    <property type="evidence" value="ECO:0007669"/>
    <property type="project" value="InterPro"/>
</dbReference>
<feature type="region of interest" description="Disordered" evidence="5">
    <location>
        <begin position="629"/>
        <end position="654"/>
    </location>
</feature>
<feature type="domain" description="THO complex subunit 2 N-terminal" evidence="8">
    <location>
        <begin position="167"/>
        <end position="912"/>
    </location>
</feature>
<dbReference type="PANTHER" id="PTHR21597:SF0">
    <property type="entry name" value="THO COMPLEX SUBUNIT 2"/>
    <property type="match status" value="1"/>
</dbReference>
<feature type="region of interest" description="Disordered" evidence="5">
    <location>
        <begin position="1"/>
        <end position="154"/>
    </location>
</feature>
<feature type="compositionally biased region" description="Basic and acidic residues" evidence="5">
    <location>
        <begin position="36"/>
        <end position="48"/>
    </location>
</feature>
<dbReference type="GO" id="GO:0000445">
    <property type="term" value="C:THO complex part of transcription export complex"/>
    <property type="evidence" value="ECO:0007669"/>
    <property type="project" value="TreeGrafter"/>
</dbReference>
<feature type="compositionally biased region" description="Basic and acidic residues" evidence="5">
    <location>
        <begin position="1819"/>
        <end position="1862"/>
    </location>
</feature>
<name>A0A8H6FEV0_9LECA</name>
<dbReference type="PANTHER" id="PTHR21597">
    <property type="entry name" value="THO2 PROTEIN"/>
    <property type="match status" value="1"/>
</dbReference>
<dbReference type="GO" id="GO:0006397">
    <property type="term" value="P:mRNA processing"/>
    <property type="evidence" value="ECO:0007669"/>
    <property type="project" value="InterPro"/>
</dbReference>
<evidence type="ECO:0000313" key="10">
    <source>
        <dbReference type="Proteomes" id="UP000593566"/>
    </source>
</evidence>
<feature type="region of interest" description="Disordered" evidence="5">
    <location>
        <begin position="1617"/>
        <end position="2525"/>
    </location>
</feature>
<keyword evidence="4" id="KW-0539">Nucleus</keyword>
<dbReference type="EMBL" id="JACCJB010000007">
    <property type="protein sequence ID" value="KAF6225516.1"/>
    <property type="molecule type" value="Genomic_DNA"/>
</dbReference>
<comment type="subcellular location">
    <subcellularLocation>
        <location evidence="1">Nucleus</location>
    </subcellularLocation>
</comment>
<gene>
    <name evidence="9" type="ORF">HO133_009516</name>
</gene>
<feature type="region of interest" description="Disordered" evidence="5">
    <location>
        <begin position="1230"/>
        <end position="1257"/>
    </location>
</feature>
<dbReference type="GeneID" id="59337911"/>
<dbReference type="InterPro" id="IPR021726">
    <property type="entry name" value="THO_THOC2_N"/>
</dbReference>
<dbReference type="RefSeq" id="XP_037154225.1">
    <property type="nucleotide sequence ID" value="XM_037300377.1"/>
</dbReference>
<evidence type="ECO:0000313" key="9">
    <source>
        <dbReference type="EMBL" id="KAF6225516.1"/>
    </source>
</evidence>
<reference evidence="9 10" key="1">
    <citation type="journal article" date="2020" name="Genomics">
        <title>Complete, high-quality genomes from long-read metagenomic sequencing of two wolf lichen thalli reveals enigmatic genome architecture.</title>
        <authorList>
            <person name="McKenzie S.K."/>
            <person name="Walston R.F."/>
            <person name="Allen J.L."/>
        </authorList>
    </citation>
    <scope>NUCLEOTIDE SEQUENCE [LARGE SCALE GENOMIC DNA]</scope>
    <source>
        <strain evidence="9">WasteWater1</strain>
    </source>
</reference>
<feature type="compositionally biased region" description="Basic and acidic residues" evidence="5">
    <location>
        <begin position="1"/>
        <end position="10"/>
    </location>
</feature>
<keyword evidence="10" id="KW-1185">Reference proteome</keyword>
<proteinExistence type="inferred from homology"/>
<feature type="compositionally biased region" description="Basic and acidic residues" evidence="5">
    <location>
        <begin position="1237"/>
        <end position="1251"/>
    </location>
</feature>
<evidence type="ECO:0000256" key="5">
    <source>
        <dbReference type="SAM" id="MobiDB-lite"/>
    </source>
</evidence>
<evidence type="ECO:0000256" key="3">
    <source>
        <dbReference type="ARBA" id="ARBA00019596"/>
    </source>
</evidence>
<feature type="compositionally biased region" description="Pro residues" evidence="5">
    <location>
        <begin position="123"/>
        <end position="135"/>
    </location>
</feature>
<feature type="compositionally biased region" description="Basic and acidic residues" evidence="5">
    <location>
        <begin position="2013"/>
        <end position="2055"/>
    </location>
</feature>
<evidence type="ECO:0000259" key="7">
    <source>
        <dbReference type="Pfam" id="PF11732"/>
    </source>
</evidence>
<evidence type="ECO:0000259" key="8">
    <source>
        <dbReference type="Pfam" id="PF16134"/>
    </source>
</evidence>
<feature type="compositionally biased region" description="Basic and acidic residues" evidence="5">
    <location>
        <begin position="631"/>
        <end position="649"/>
    </location>
</feature>
<dbReference type="InterPro" id="IPR040007">
    <property type="entry name" value="Tho2"/>
</dbReference>
<feature type="compositionally biased region" description="Polar residues" evidence="5">
    <location>
        <begin position="2148"/>
        <end position="2175"/>
    </location>
</feature>
<feature type="compositionally biased region" description="Low complexity" evidence="5">
    <location>
        <begin position="61"/>
        <end position="77"/>
    </location>
</feature>
<feature type="compositionally biased region" description="Polar residues" evidence="5">
    <location>
        <begin position="1974"/>
        <end position="1988"/>
    </location>
</feature>
<feature type="compositionally biased region" description="Basic and acidic residues" evidence="5">
    <location>
        <begin position="1903"/>
        <end position="1945"/>
    </location>
</feature>
<feature type="compositionally biased region" description="Basic and acidic residues" evidence="5">
    <location>
        <begin position="2506"/>
        <end position="2525"/>
    </location>
</feature>
<feature type="compositionally biased region" description="Basic and acidic residues" evidence="5">
    <location>
        <begin position="2393"/>
        <end position="2433"/>
    </location>
</feature>
<evidence type="ECO:0000259" key="6">
    <source>
        <dbReference type="Pfam" id="PF11262"/>
    </source>
</evidence>
<protein>
    <recommendedName>
        <fullName evidence="3">THO complex subunit 2</fullName>
    </recommendedName>
</protein>
<feature type="compositionally biased region" description="Basic and acidic residues" evidence="5">
    <location>
        <begin position="1872"/>
        <end position="1895"/>
    </location>
</feature>
<sequence>MSQERREDVTGMRAAGTRVGLGRMAPGGGGKRKRGDRTYSNEGREEGSRPSPHRPGNLTLGQQSNQQQGQQSQNYGRDQYDQRGGGRRRGSRGGRGGGPQRSPMNSPNAIPLQSRANGTSPRPMSPSLPPPQPPAEPKEEPAPQPLVTQVPEQQQSKPAIYYYEYATEERIRAWADHGKKEVLDRGITARTAQDAMTLGILYQELVRSALDGRIDAAEAGSTIKDIIKKDDNTDTSDTMADEYPFDASSLFLDCLSILTEASPSIATPSLKALVLATGIPAQQMRRELDSTLLENFGMIRNTFVRVGIRNTTNLLYRQSNYNLLREETEGYSKLMTELFTTSSNELPTSEVVEETFERVKGMIGAFDLDVGRVLDITLDVFAAVLVKQYRFFVKYLRASSWWPQENIFKSHPTGHFLSPLPKWALPGASGWGLSDEEKEDVTTAKIERDKAFWQRSKEVGMGAYFEIGGRRAEGSALAAAATNSSSEDSSQDDEDRKWIEITNTLPPPGNQVAAQVLGFKLRFYSSTARDPNDVLPVNLIYLAALLIKVGFISLRDLYPHIWPADPAMEDVKEEKMKEKAEKEKMNRPGGGATNALMAAAPLPDDSVDGKMKEAARLREVEVARRNTAKIDLTDERSTPAAQPEEKVEELPEPSEQKVQLLKSLLCIGALPEALYMLGRFPWLPDAFPELPEHIHRILHHSLSKVYEPLRPLKDQAGLREQQKTPDPDQAGVAKGEVKLIDAPARKTMRWAQLDKEDTNDAIDYKFYWDDWADNVPVCQTVDDVFVLCSTLLNYTGVKIGQDSSLLIKLARIGSHSLATDTSESNTARWVDLSKRLLVPALSFTKCNPGIVNEVFELIKNFSTPTRYSIYAEWYQGQTSRSPDIKSAFDQAKAETKDVLKRISKTTIKPMARALAKVAYASPGIVFSVAIAQLESYENIVDAVVECARYFTYLAYDVLTWSLMSALGGTGRNRVQADGMLTSKWLAALSLFAGKVFKRYSVMNPTPIVQYVADQLRKGNSTDLIILEEITKSMAGILSDANLNDAQVWAMAGRDLLQAQTILQLHDRRHESKTTAKRLMKSLTDSRMAGQIIVSLAQERQTGIFKIEEQNAHPKLLGNLFDQLHRIITQYIELLRSNMSVKEFDNYVPGVSELVTAFGIEPSVAFWISRPSIAAAIADYDSKHGKRNSDAKKPSMKEIKEDVAKADDGALGEETVSDATKVAVEDQMEVSAATVNGDSDKENTDLETKDGNDSTPAVVSSRLAKVNPIQRPWHPILQELIEAIRPTLPEKTWETLSLPFYVTFWQLSLPDMHVPLPSYNDEINRLKKKVLAISSDRSDISILGTQRKDKEKKALGELQDRLRDESGTCVQVYQQMRMRLQKEKEHWFAGLWGQWDALNVALIEHCFFPRIVLSPVDAMYTFKMLKYLHSSGTTNFRTMGVYDQFFKEKRLTSMMFLCTAKEAECVGRFFNEILRDLSRWHAEKSTFEREAFGPNKNLPGFSKKMTNDKGIVSFYEYEEFRRVLLKWHRNLNGALKTCIGSGEYMHIRNAINILNNVHQYFPAVNWMGQSQLTSIGELSKSETREDLKVAATSLIGALKRREKDWVLPQAFNLVRTSSLEPTRVDPDQAKTEGGSATTNGVRSTSAKPSTPHPESDTARTLNPKAPDFQPSPRPVVNGGPKMVRTASGKLEVEDGEIEDAKMTDNPINEGESSDAQQLPKPAPGEIPKVSAISAPPAETSKHLDVSRKDSPAPSANQALRSSASTSSASTRPGIRPMAPSAQSPVPNRPDLSRNASSNATNGPLQHGLPNKPEANVSRSGDNRMLPRSDGRGLGLHDHARESRFPERGGADRSRDILRDRGPERTASGSYTQNHERANERAPLPDRDRVDLRHGNEKAPPARAAIDDRHNGSHARDTRQLPRDDRLDRPSNDRLFNEQQHNRRDAEIPTQNIRDTAMPPPRSNIPQHPDRAALIQGNQNSSRGLPTSNPQDRRSETPRHDSHSHPGRSSRGPSPKRDDDRRTPRDDGLREERPPVDGRRPIDDPSRLAQPRYEEPHAPTGPRTGRPPSALPVNPTDRFRDSLKASTPLPAIDPSHGRLSHDSNHNGRQSESQYGRLNSSTDIPSGPRLANGNHPPPNRGGRNVSAPQPHLNTQQPLLVSQSSTPAAPAQDRQTPSGPSMRGSPRKPAPFTQPISTSSAPPTPVAQSPETAGIHPDRLKAIQGSGAATTESAPANRGPRQAPPPMAMPASGPPRGPNNHLASPIAQSPTNRGPPTGPSFPNDRNRDKRFAGLQNVLQQVGSPAVPERSGQGATIRGRGGRANNVSMPSPITPGPPIQNLPRQDGPAPRVDLFAGRPNGMPNLQQSEGDAGYERGGRRGGGRDDGDRRSGRHRSRSPKDRVPGASVRSREEETMYGRDGTGERSRPGDAQPDRDLRGGVGQAEKNVRGGAGPERRDSRADEPPRDTRRSGRDEGQYRDRRGELDQRDGGDRRDGRDRRDGGGSGRKRGRGGDEGQGDRGFADNKRPRR</sequence>
<evidence type="ECO:0000256" key="4">
    <source>
        <dbReference type="ARBA" id="ARBA00023242"/>
    </source>
</evidence>
<comment type="similarity">
    <text evidence="2">Belongs to the THOC2 family.</text>
</comment>
<feature type="compositionally biased region" description="Polar residues" evidence="5">
    <location>
        <begin position="2104"/>
        <end position="2121"/>
    </location>
</feature>
<feature type="compositionally biased region" description="Polar residues" evidence="5">
    <location>
        <begin position="1792"/>
        <end position="1802"/>
    </location>
</feature>
<feature type="compositionally biased region" description="Polar residues" evidence="5">
    <location>
        <begin position="1633"/>
        <end position="1647"/>
    </location>
</feature>
<feature type="compositionally biased region" description="Basic and acidic residues" evidence="5">
    <location>
        <begin position="2368"/>
        <end position="2385"/>
    </location>
</feature>
<feature type="compositionally biased region" description="Basic and acidic residues" evidence="5">
    <location>
        <begin position="1989"/>
        <end position="2002"/>
    </location>
</feature>
<feature type="compositionally biased region" description="Basic and acidic residues" evidence="5">
    <location>
        <begin position="1738"/>
        <end position="1749"/>
    </location>
</feature>
<evidence type="ECO:0000256" key="1">
    <source>
        <dbReference type="ARBA" id="ARBA00004123"/>
    </source>
</evidence>
<dbReference type="Pfam" id="PF11732">
    <property type="entry name" value="Thoc2"/>
    <property type="match status" value="1"/>
</dbReference>
<evidence type="ECO:0000256" key="2">
    <source>
        <dbReference type="ARBA" id="ARBA00007857"/>
    </source>
</evidence>
<feature type="compositionally biased region" description="Polar residues" evidence="5">
    <location>
        <begin position="2190"/>
        <end position="2207"/>
    </location>
</feature>
<dbReference type="GO" id="GO:0003729">
    <property type="term" value="F:mRNA binding"/>
    <property type="evidence" value="ECO:0007669"/>
    <property type="project" value="TreeGrafter"/>
</dbReference>
<feature type="compositionally biased region" description="Basic and acidic residues" evidence="5">
    <location>
        <begin position="2449"/>
        <end position="2497"/>
    </location>
</feature>
<dbReference type="Pfam" id="PF11262">
    <property type="entry name" value="Tho2"/>
    <property type="match status" value="1"/>
</dbReference>
<dbReference type="InterPro" id="IPR032302">
    <property type="entry name" value="THOC2_N"/>
</dbReference>
<dbReference type="Pfam" id="PF16134">
    <property type="entry name" value="THOC2_N"/>
    <property type="match status" value="1"/>
</dbReference>
<feature type="domain" description="THO complex subunitTHOC2 C-terminal" evidence="6">
    <location>
        <begin position="1292"/>
        <end position="1597"/>
    </location>
</feature>
<feature type="compositionally biased region" description="Pro residues" evidence="5">
    <location>
        <begin position="2238"/>
        <end position="2253"/>
    </location>
</feature>
<organism evidence="9 10">
    <name type="scientific">Letharia lupina</name>
    <dbReference type="NCBI Taxonomy" id="560253"/>
    <lineage>
        <taxon>Eukaryota</taxon>
        <taxon>Fungi</taxon>
        <taxon>Dikarya</taxon>
        <taxon>Ascomycota</taxon>
        <taxon>Pezizomycotina</taxon>
        <taxon>Lecanoromycetes</taxon>
        <taxon>OSLEUM clade</taxon>
        <taxon>Lecanoromycetidae</taxon>
        <taxon>Lecanorales</taxon>
        <taxon>Lecanorineae</taxon>
        <taxon>Parmeliaceae</taxon>
        <taxon>Letharia</taxon>
    </lineage>
</organism>
<accession>A0A8H6FEV0</accession>
<dbReference type="Proteomes" id="UP000593566">
    <property type="component" value="Unassembled WGS sequence"/>
</dbReference>